<dbReference type="InterPro" id="IPR015421">
    <property type="entry name" value="PyrdxlP-dep_Trfase_major"/>
</dbReference>
<evidence type="ECO:0000313" key="2">
    <source>
        <dbReference type="EMBL" id="MFC7327580.1"/>
    </source>
</evidence>
<dbReference type="GO" id="GO:0008483">
    <property type="term" value="F:transaminase activity"/>
    <property type="evidence" value="ECO:0007669"/>
    <property type="project" value="UniProtKB-KW"/>
</dbReference>
<proteinExistence type="predicted"/>
<gene>
    <name evidence="2" type="ORF">ACFQRF_07470</name>
</gene>
<dbReference type="InterPro" id="IPR015424">
    <property type="entry name" value="PyrdxlP-dep_Trfase"/>
</dbReference>
<dbReference type="Gene3D" id="3.90.1150.10">
    <property type="entry name" value="Aspartate Aminotransferase, domain 1"/>
    <property type="match status" value="1"/>
</dbReference>
<sequence length="348" mass="36681">MDLASAQRLWDVRSAWLNTAQYGIPPRPAHEALQAAVDTWRHGTGGPGAWGAATETARAAFAELVGADREDVVHGSATSQILGTIAAAVPDGARVVVPEVEFTSNLYPWLAQADRGVEVVTVPLAKLADAIDHRTWLVAFSLVQSAGGEIAPVADVLAAARRHGTLVSVDATQGVGWLPLNATDFDAVVCSCYKWLMAPRGIAFGYLSPRLRSVMRPHNAGPMAAADPMGAFYGPDMQLAEGASRFDISPAWFAAVGAAASIRVLADVGVERVHAHNVALANRFLAGLDLPPGESAIVSVDAPPGTSDRLAAAGIWTSERDGRLRVACHLYTTEEDVDRAAEALRATR</sequence>
<dbReference type="RefSeq" id="WP_379869955.1">
    <property type="nucleotide sequence ID" value="NZ_JBHTBH010000003.1"/>
</dbReference>
<keyword evidence="2" id="KW-0032">Aminotransferase</keyword>
<dbReference type="PANTHER" id="PTHR43586">
    <property type="entry name" value="CYSTEINE DESULFURASE"/>
    <property type="match status" value="1"/>
</dbReference>
<dbReference type="Gene3D" id="3.40.640.10">
    <property type="entry name" value="Type I PLP-dependent aspartate aminotransferase-like (Major domain)"/>
    <property type="match status" value="1"/>
</dbReference>
<feature type="domain" description="Aminotransferase class V" evidence="1">
    <location>
        <begin position="52"/>
        <end position="297"/>
    </location>
</feature>
<comment type="caution">
    <text evidence="2">The sequence shown here is derived from an EMBL/GenBank/DDBJ whole genome shotgun (WGS) entry which is preliminary data.</text>
</comment>
<dbReference type="EMBL" id="JBHTBH010000003">
    <property type="protein sequence ID" value="MFC7327580.1"/>
    <property type="molecule type" value="Genomic_DNA"/>
</dbReference>
<dbReference type="SUPFAM" id="SSF53383">
    <property type="entry name" value="PLP-dependent transferases"/>
    <property type="match status" value="1"/>
</dbReference>
<dbReference type="Proteomes" id="UP001596540">
    <property type="component" value="Unassembled WGS sequence"/>
</dbReference>
<dbReference type="Pfam" id="PF00266">
    <property type="entry name" value="Aminotran_5"/>
    <property type="match status" value="1"/>
</dbReference>
<keyword evidence="2" id="KW-0808">Transferase</keyword>
<organism evidence="2 3">
    <name type="scientific">Marinactinospora rubrisoli</name>
    <dbReference type="NCBI Taxonomy" id="2715399"/>
    <lineage>
        <taxon>Bacteria</taxon>
        <taxon>Bacillati</taxon>
        <taxon>Actinomycetota</taxon>
        <taxon>Actinomycetes</taxon>
        <taxon>Streptosporangiales</taxon>
        <taxon>Nocardiopsidaceae</taxon>
        <taxon>Marinactinospora</taxon>
    </lineage>
</organism>
<dbReference type="InterPro" id="IPR000192">
    <property type="entry name" value="Aminotrans_V_dom"/>
</dbReference>
<evidence type="ECO:0000259" key="1">
    <source>
        <dbReference type="Pfam" id="PF00266"/>
    </source>
</evidence>
<dbReference type="PANTHER" id="PTHR43586:SF21">
    <property type="entry name" value="PYRIDOXAL PHOSPHATE (PLP)-DEPENDENT ASPARTATE AMINOTRANSFERASE SUPERFAMILY"/>
    <property type="match status" value="1"/>
</dbReference>
<dbReference type="InterPro" id="IPR015422">
    <property type="entry name" value="PyrdxlP-dep_Trfase_small"/>
</dbReference>
<protein>
    <submittedName>
        <fullName evidence="2">Aminotransferase class V-fold PLP-dependent enzyme</fullName>
    </submittedName>
</protein>
<name>A0ABW2KE91_9ACTN</name>
<evidence type="ECO:0000313" key="3">
    <source>
        <dbReference type="Proteomes" id="UP001596540"/>
    </source>
</evidence>
<reference evidence="3" key="1">
    <citation type="journal article" date="2019" name="Int. J. Syst. Evol. Microbiol.">
        <title>The Global Catalogue of Microorganisms (GCM) 10K type strain sequencing project: providing services to taxonomists for standard genome sequencing and annotation.</title>
        <authorList>
            <consortium name="The Broad Institute Genomics Platform"/>
            <consortium name="The Broad Institute Genome Sequencing Center for Infectious Disease"/>
            <person name="Wu L."/>
            <person name="Ma J."/>
        </authorList>
    </citation>
    <scope>NUCLEOTIDE SEQUENCE [LARGE SCALE GENOMIC DNA]</scope>
    <source>
        <strain evidence="3">CGMCC 4.7382</strain>
    </source>
</reference>
<keyword evidence="3" id="KW-1185">Reference proteome</keyword>
<accession>A0ABW2KE91</accession>